<accession>A0A653CF87</accession>
<feature type="compositionally biased region" description="Basic and acidic residues" evidence="1">
    <location>
        <begin position="857"/>
        <end position="878"/>
    </location>
</feature>
<dbReference type="InterPro" id="IPR014710">
    <property type="entry name" value="RmlC-like_jellyroll"/>
</dbReference>
<feature type="region of interest" description="Disordered" evidence="1">
    <location>
        <begin position="54"/>
        <end position="100"/>
    </location>
</feature>
<feature type="region of interest" description="Disordered" evidence="1">
    <location>
        <begin position="958"/>
        <end position="1004"/>
    </location>
</feature>
<evidence type="ECO:0000313" key="3">
    <source>
        <dbReference type="EMBL" id="VEN46419.1"/>
    </source>
</evidence>
<dbReference type="Gene3D" id="2.60.120.10">
    <property type="entry name" value="Jelly Rolls"/>
    <property type="match status" value="1"/>
</dbReference>
<protein>
    <recommendedName>
        <fullName evidence="2">Mif2/CENP-C cupin domain-containing protein</fullName>
    </recommendedName>
</protein>
<dbReference type="OrthoDB" id="1939643at2759"/>
<feature type="compositionally biased region" description="Low complexity" evidence="1">
    <location>
        <begin position="282"/>
        <end position="294"/>
    </location>
</feature>
<feature type="region of interest" description="Disordered" evidence="1">
    <location>
        <begin position="140"/>
        <end position="168"/>
    </location>
</feature>
<feature type="compositionally biased region" description="Polar residues" evidence="1">
    <location>
        <begin position="660"/>
        <end position="675"/>
    </location>
</feature>
<feature type="compositionally biased region" description="Polar residues" evidence="1">
    <location>
        <begin position="698"/>
        <end position="719"/>
    </location>
</feature>
<reference evidence="3 4" key="1">
    <citation type="submission" date="2019-01" db="EMBL/GenBank/DDBJ databases">
        <authorList>
            <person name="Sayadi A."/>
        </authorList>
    </citation>
    <scope>NUCLEOTIDE SEQUENCE [LARGE SCALE GENOMIC DNA]</scope>
</reference>
<sequence length="1118" mass="121066">MALEILSVRISSQGPNPKRDRLHRWIGCFRKDEPSRFVIRIRLSVRLFNGGQSSALTAPGKGAQRRKSGPRAFIPQGRLQGSWRRKGSLSTTSSNEGSSSFNSRALDMFYCNDSEFHREARKRWATPKLFETVAMESTSDALRFSSSSQEDEEDDETDRDRTLANKSRKSGRWRVDDYAVAVPTSDDVTTDLLLKTINFPLPPPGCQKEVGRRSDHDDGSDSSSFLPSQFGESPTFSEVVPKKISLTPFRPPSLKRNMKNGKTKVYHKKKLFAAAKKRRSGSRGASTSALGSSLENRPSPSKKRVSSGYLGSATPEHATGESQTSKVASPLKSRPNSSKKRVSWGYVRSTTPEQASGVVSPLENRPSPAKKRDSSGNVGPATPEDVTGKSQVSRDVSPLKSRPNPSKKGVSSGNLGSATPEHVTGESQVSKDVSPLKNQPSPSKQSVSSGNLGSATPERVTGESRVSRVASPLKNRPSSSKKSVSSGNLGSATPEHATRESQTSKVASPLKSRPSSSKKSVTSGSVGSATPMAEESEPSRVASPLKNGPSSSKRRGVSWAHARSTTPAPSTSAKDSARKRKSGEDANSGGGSGHSSVNGAVVLEDGQKGQQEQQENHLSISRKLNFVTDEQDGTRGRSRGLLHSPLATPLPAIQECEDQAQVSQPLEQVENSTISTKKKAKRRTRLTEPKPKARNSKRSASITRDSNSMPDDTMNTTGLRRSGRERRPPKPEVYRCFIVVNSARRLKSFNHELGINEANEAATFSVQNASSVTNRASVSRASTTIAGRKRSQTVSDPDNLATPPANKRRTTTAKKQATDSTITDGDAKQSKRTKKGQKTLSKVSKEKGPPPPPTTLQDDHSDESPKKTGRAKKGEKPSKRVSTVTSIKNNPPPPPPLPSQDDDSDRGAKRTRRTRKTEKTLDNVPNITSVEKDPSPPILQDDDSGMVDNGTMSGTSCAATFAQPPEPSTSKGFRKTRKAARTTARSSHLTNTNEDSHANGDCDNIPDPHAPCDGLFEKKNSMAYEPLNDDNRHLLTGKSDLMENLNHVLILPGGEKPLHRTVKSSLGFVVMSGNALVQVGDKYSYVSTEDRFKVPIGEKYMIKNLSDEEPLKLLCIKV</sequence>
<feature type="compositionally biased region" description="Basic and acidic residues" evidence="1">
    <location>
        <begin position="209"/>
        <end position="219"/>
    </location>
</feature>
<feature type="compositionally biased region" description="Polar residues" evidence="1">
    <location>
        <begin position="425"/>
        <end position="454"/>
    </location>
</feature>
<dbReference type="InterPro" id="IPR011051">
    <property type="entry name" value="RmlC_Cupin_sf"/>
</dbReference>
<evidence type="ECO:0000313" key="4">
    <source>
        <dbReference type="Proteomes" id="UP000410492"/>
    </source>
</evidence>
<feature type="region of interest" description="Disordered" evidence="1">
    <location>
        <begin position="770"/>
        <end position="941"/>
    </location>
</feature>
<evidence type="ECO:0000256" key="1">
    <source>
        <dbReference type="SAM" id="MobiDB-lite"/>
    </source>
</evidence>
<dbReference type="AlphaFoldDB" id="A0A653CF87"/>
<dbReference type="Proteomes" id="UP000410492">
    <property type="component" value="Unassembled WGS sequence"/>
</dbReference>
<feature type="compositionally biased region" description="Polar residues" evidence="1">
    <location>
        <begin position="880"/>
        <end position="889"/>
    </location>
</feature>
<dbReference type="EMBL" id="CAACVG010007642">
    <property type="protein sequence ID" value="VEN46419.1"/>
    <property type="molecule type" value="Genomic_DNA"/>
</dbReference>
<evidence type="ECO:0000259" key="2">
    <source>
        <dbReference type="Pfam" id="PF11699"/>
    </source>
</evidence>
<feature type="compositionally biased region" description="Polar residues" evidence="1">
    <location>
        <begin position="563"/>
        <end position="574"/>
    </location>
</feature>
<dbReference type="SUPFAM" id="SSF51182">
    <property type="entry name" value="RmlC-like cupins"/>
    <property type="match status" value="1"/>
</dbReference>
<feature type="compositionally biased region" description="Low complexity" evidence="1">
    <location>
        <begin position="506"/>
        <end position="531"/>
    </location>
</feature>
<name>A0A653CF87_CALMS</name>
<organism evidence="3 4">
    <name type="scientific">Callosobruchus maculatus</name>
    <name type="common">Southern cowpea weevil</name>
    <name type="synonym">Pulse bruchid</name>
    <dbReference type="NCBI Taxonomy" id="64391"/>
    <lineage>
        <taxon>Eukaryota</taxon>
        <taxon>Metazoa</taxon>
        <taxon>Ecdysozoa</taxon>
        <taxon>Arthropoda</taxon>
        <taxon>Hexapoda</taxon>
        <taxon>Insecta</taxon>
        <taxon>Pterygota</taxon>
        <taxon>Neoptera</taxon>
        <taxon>Endopterygota</taxon>
        <taxon>Coleoptera</taxon>
        <taxon>Polyphaga</taxon>
        <taxon>Cucujiformia</taxon>
        <taxon>Chrysomeloidea</taxon>
        <taxon>Chrysomelidae</taxon>
        <taxon>Bruchinae</taxon>
        <taxon>Bruchini</taxon>
        <taxon>Callosobruchus</taxon>
    </lineage>
</organism>
<feature type="region of interest" description="Disordered" evidence="1">
    <location>
        <begin position="203"/>
        <end position="728"/>
    </location>
</feature>
<gene>
    <name evidence="3" type="ORF">CALMAC_LOCUS8512</name>
</gene>
<feature type="compositionally biased region" description="Basic residues" evidence="1">
    <location>
        <begin position="256"/>
        <end position="281"/>
    </location>
</feature>
<proteinExistence type="predicted"/>
<keyword evidence="4" id="KW-1185">Reference proteome</keyword>
<feature type="compositionally biased region" description="Polar residues" evidence="1">
    <location>
        <begin position="770"/>
        <end position="785"/>
    </location>
</feature>
<feature type="compositionally biased region" description="Polar residues" evidence="1">
    <location>
        <begin position="225"/>
        <end position="236"/>
    </location>
</feature>
<feature type="domain" description="Mif2/CENP-C cupin" evidence="2">
    <location>
        <begin position="1050"/>
        <end position="1110"/>
    </location>
</feature>
<dbReference type="InterPro" id="IPR025974">
    <property type="entry name" value="Mif2/CENP-C_cupin"/>
</dbReference>
<feature type="compositionally biased region" description="Low complexity" evidence="1">
    <location>
        <begin position="88"/>
        <end position="100"/>
    </location>
</feature>
<dbReference type="Pfam" id="PF11699">
    <property type="entry name" value="CENP-C_C"/>
    <property type="match status" value="1"/>
</dbReference>